<proteinExistence type="predicted"/>
<dbReference type="OrthoDB" id="1256349at2"/>
<keyword evidence="3" id="KW-1185">Reference proteome</keyword>
<gene>
    <name evidence="2" type="ORF">Q765_14785</name>
</gene>
<protein>
    <recommendedName>
        <fullName evidence="4">Outer membrane protein beta-barrel domain-containing protein</fullName>
    </recommendedName>
</protein>
<feature type="chain" id="PRO_5001990696" description="Outer membrane protein beta-barrel domain-containing protein" evidence="1">
    <location>
        <begin position="20"/>
        <end position="227"/>
    </location>
</feature>
<reference evidence="2 3" key="1">
    <citation type="submission" date="2013-09" db="EMBL/GenBank/DDBJ databases">
        <authorList>
            <person name="Zeng Z."/>
            <person name="Chen C."/>
        </authorList>
    </citation>
    <scope>NUCLEOTIDE SEQUENCE [LARGE SCALE GENOMIC DNA]</scope>
    <source>
        <strain evidence="2 3">WB 3.3-2</strain>
    </source>
</reference>
<feature type="signal peptide" evidence="1">
    <location>
        <begin position="1"/>
        <end position="19"/>
    </location>
</feature>
<keyword evidence="1" id="KW-0732">Signal</keyword>
<dbReference type="RefSeq" id="WP_020213993.1">
    <property type="nucleotide sequence ID" value="NZ_JRLX01000017.1"/>
</dbReference>
<dbReference type="STRING" id="1121895.GCA_000378485_02820"/>
<dbReference type="EMBL" id="JRLX01000017">
    <property type="protein sequence ID" value="KGO85687.1"/>
    <property type="molecule type" value="Genomic_DNA"/>
</dbReference>
<dbReference type="Proteomes" id="UP000030152">
    <property type="component" value="Unassembled WGS sequence"/>
</dbReference>
<sequence>MKKALLLLLLFAAFGSLKAQDTLQERKSIVTVSLFSPTVSYAPRYNIGYMHKVSRRWWAGIEAGYGNYGTAFGIGAEGGSDYITNDYKLFEVRPEIYFDLRPSSKLKHLVSAEFFYINHKDHFTTDRYYAPDGFTEYKYDAADYKRIKTGVNLNYSLMFYFTNRFGLLWKTGLGIANRTVKYSNLVNKVLLPNDNDEEWFGIDGYLEDSGTVNKFNFNQDLKLFYKF</sequence>
<name>A0A0A2LZB8_9FLAO</name>
<evidence type="ECO:0000313" key="3">
    <source>
        <dbReference type="Proteomes" id="UP000030152"/>
    </source>
</evidence>
<organism evidence="2 3">
    <name type="scientific">Flavobacterium rivuli WB 3.3-2 = DSM 21788</name>
    <dbReference type="NCBI Taxonomy" id="1121895"/>
    <lineage>
        <taxon>Bacteria</taxon>
        <taxon>Pseudomonadati</taxon>
        <taxon>Bacteroidota</taxon>
        <taxon>Flavobacteriia</taxon>
        <taxon>Flavobacteriales</taxon>
        <taxon>Flavobacteriaceae</taxon>
        <taxon>Flavobacterium</taxon>
    </lineage>
</organism>
<evidence type="ECO:0008006" key="4">
    <source>
        <dbReference type="Google" id="ProtNLM"/>
    </source>
</evidence>
<comment type="caution">
    <text evidence="2">The sequence shown here is derived from an EMBL/GenBank/DDBJ whole genome shotgun (WGS) entry which is preliminary data.</text>
</comment>
<dbReference type="eggNOG" id="ENOG5032ZFZ">
    <property type="taxonomic scope" value="Bacteria"/>
</dbReference>
<dbReference type="AlphaFoldDB" id="A0A0A2LZB8"/>
<evidence type="ECO:0000313" key="2">
    <source>
        <dbReference type="EMBL" id="KGO85687.1"/>
    </source>
</evidence>
<evidence type="ECO:0000256" key="1">
    <source>
        <dbReference type="SAM" id="SignalP"/>
    </source>
</evidence>
<accession>A0A0A2LZB8</accession>